<sequence length="302" mass="34916">MLSVALIYKDVFVRAQHFETQYKCLPDESNWQLATVIVEHLKPFYKLTEFFSGTKYPTANLVFPMICKVRETMNGWLISRYSEIQAMARGMIVKFDKYWRDIPGVMAVAVVLDPRYKMLLVDFHFSKIYGSSASSQREIVHELLKDLITEYELGSSFVEQLDDTSMDHSFDTFGGDEEFELYKSQVVSSINKSELERYLDEQVENNSPDFDILSWWKGNKGKYPILAKIARDILVILVSTVASESAFSARGRFLTPHRRRLHPDTLEALMCTQNWIWAPIRGGISEEEIYATIDEEEPLAFV</sequence>
<dbReference type="SUPFAM" id="SSF53098">
    <property type="entry name" value="Ribonuclease H-like"/>
    <property type="match status" value="1"/>
</dbReference>
<dbReference type="EMBL" id="JAUESC010000001">
    <property type="protein sequence ID" value="KAK0606926.1"/>
    <property type="molecule type" value="Genomic_DNA"/>
</dbReference>
<protein>
    <recommendedName>
        <fullName evidence="5">Transposase</fullName>
    </recommendedName>
</protein>
<evidence type="ECO:0000313" key="4">
    <source>
        <dbReference type="Proteomes" id="UP001168877"/>
    </source>
</evidence>
<evidence type="ECO:0000259" key="1">
    <source>
        <dbReference type="Pfam" id="PF05699"/>
    </source>
</evidence>
<comment type="caution">
    <text evidence="3">The sequence shown here is derived from an EMBL/GenBank/DDBJ whole genome shotgun (WGS) entry which is preliminary data.</text>
</comment>
<accession>A0AA39W8Z0</accession>
<reference evidence="3" key="2">
    <citation type="submission" date="2023-06" db="EMBL/GenBank/DDBJ databases">
        <authorList>
            <person name="Swenson N.G."/>
            <person name="Wegrzyn J.L."/>
            <person name="Mcevoy S.L."/>
        </authorList>
    </citation>
    <scope>NUCLEOTIDE SEQUENCE</scope>
    <source>
        <strain evidence="3">NS2018</strain>
        <tissue evidence="3">Leaf</tissue>
    </source>
</reference>
<dbReference type="PANTHER" id="PTHR23272">
    <property type="entry name" value="BED FINGER-RELATED"/>
    <property type="match status" value="1"/>
</dbReference>
<reference evidence="3" key="1">
    <citation type="journal article" date="2022" name="Plant J.">
        <title>Strategies of tolerance reflected in two North American maple genomes.</title>
        <authorList>
            <person name="McEvoy S.L."/>
            <person name="Sezen U.U."/>
            <person name="Trouern-Trend A."/>
            <person name="McMahon S.M."/>
            <person name="Schaberg P.G."/>
            <person name="Yang J."/>
            <person name="Wegrzyn J.L."/>
            <person name="Swenson N.G."/>
        </authorList>
    </citation>
    <scope>NUCLEOTIDE SEQUENCE</scope>
    <source>
        <strain evidence="3">NS2018</strain>
    </source>
</reference>
<dbReference type="Proteomes" id="UP001168877">
    <property type="component" value="Unassembled WGS sequence"/>
</dbReference>
<dbReference type="GO" id="GO:0046983">
    <property type="term" value="F:protein dimerization activity"/>
    <property type="evidence" value="ECO:0007669"/>
    <property type="project" value="InterPro"/>
</dbReference>
<dbReference type="PANTHER" id="PTHR23272:SF179">
    <property type="entry name" value="ZINC FINGER BED DOMAIN-CONTAINING PROTEIN RICESLEEPER 2-LIKE ISOFORM X1"/>
    <property type="match status" value="1"/>
</dbReference>
<dbReference type="AlphaFoldDB" id="A0AA39W8Z0"/>
<dbReference type="InterPro" id="IPR008906">
    <property type="entry name" value="HATC_C_dom"/>
</dbReference>
<evidence type="ECO:0000259" key="2">
    <source>
        <dbReference type="Pfam" id="PF14372"/>
    </source>
</evidence>
<evidence type="ECO:0000313" key="3">
    <source>
        <dbReference type="EMBL" id="KAK0606926.1"/>
    </source>
</evidence>
<feature type="domain" description="HAT C-terminal dimerisation" evidence="1">
    <location>
        <begin position="194"/>
        <end position="276"/>
    </location>
</feature>
<feature type="domain" description="hAT-like transposase RNase-H fold" evidence="2">
    <location>
        <begin position="52"/>
        <end position="151"/>
    </location>
</feature>
<keyword evidence="4" id="KW-1185">Reference proteome</keyword>
<gene>
    <name evidence="3" type="ORF">LWI29_006383</name>
</gene>
<dbReference type="Pfam" id="PF14372">
    <property type="entry name" value="hAT-like_RNase-H"/>
    <property type="match status" value="1"/>
</dbReference>
<dbReference type="InterPro" id="IPR012337">
    <property type="entry name" value="RNaseH-like_sf"/>
</dbReference>
<name>A0AA39W8Z0_ACESA</name>
<dbReference type="Pfam" id="PF05699">
    <property type="entry name" value="Dimer_Tnp_hAT"/>
    <property type="match status" value="1"/>
</dbReference>
<proteinExistence type="predicted"/>
<organism evidence="3 4">
    <name type="scientific">Acer saccharum</name>
    <name type="common">Sugar maple</name>
    <dbReference type="NCBI Taxonomy" id="4024"/>
    <lineage>
        <taxon>Eukaryota</taxon>
        <taxon>Viridiplantae</taxon>
        <taxon>Streptophyta</taxon>
        <taxon>Embryophyta</taxon>
        <taxon>Tracheophyta</taxon>
        <taxon>Spermatophyta</taxon>
        <taxon>Magnoliopsida</taxon>
        <taxon>eudicotyledons</taxon>
        <taxon>Gunneridae</taxon>
        <taxon>Pentapetalae</taxon>
        <taxon>rosids</taxon>
        <taxon>malvids</taxon>
        <taxon>Sapindales</taxon>
        <taxon>Sapindaceae</taxon>
        <taxon>Hippocastanoideae</taxon>
        <taxon>Acereae</taxon>
        <taxon>Acer</taxon>
    </lineage>
</organism>
<evidence type="ECO:0008006" key="5">
    <source>
        <dbReference type="Google" id="ProtNLM"/>
    </source>
</evidence>
<dbReference type="InterPro" id="IPR025525">
    <property type="entry name" value="hAT-like_transposase_RNase-H"/>
</dbReference>
<dbReference type="GO" id="GO:0003677">
    <property type="term" value="F:DNA binding"/>
    <property type="evidence" value="ECO:0007669"/>
    <property type="project" value="InterPro"/>
</dbReference>